<protein>
    <submittedName>
        <fullName evidence="4">2,4-dichlorophenol 6-monooxygenase</fullName>
        <ecNumber evidence="4">1.14.13.20</ecNumber>
    </submittedName>
</protein>
<name>F6EZ86_SPHCR</name>
<dbReference type="Gene3D" id="3.50.50.60">
    <property type="entry name" value="FAD/NAD(P)-binding domain"/>
    <property type="match status" value="1"/>
</dbReference>
<dbReference type="Gene3D" id="3.30.9.10">
    <property type="entry name" value="D-Amino Acid Oxidase, subunit A, domain 2"/>
    <property type="match status" value="1"/>
</dbReference>
<dbReference type="RefSeq" id="WP_013848416.1">
    <property type="nucleotide sequence ID" value="NC_015593.1"/>
</dbReference>
<dbReference type="Proteomes" id="UP000007150">
    <property type="component" value="Chromosome 1"/>
</dbReference>
<keyword evidence="4" id="KW-0560">Oxidoreductase</keyword>
<accession>F6EZ86</accession>
<dbReference type="GO" id="GO:0071949">
    <property type="term" value="F:FAD binding"/>
    <property type="evidence" value="ECO:0007669"/>
    <property type="project" value="InterPro"/>
</dbReference>
<evidence type="ECO:0000313" key="5">
    <source>
        <dbReference type="Proteomes" id="UP000007150"/>
    </source>
</evidence>
<keyword evidence="2" id="KW-0274">FAD</keyword>
<dbReference type="STRING" id="690566.Sphch_2531"/>
<dbReference type="PANTHER" id="PTHR43004">
    <property type="entry name" value="TRK SYSTEM POTASSIUM UPTAKE PROTEIN"/>
    <property type="match status" value="1"/>
</dbReference>
<dbReference type="AlphaFoldDB" id="F6EZ86"/>
<sequence>MVDVPVIVVGGAPVGLATAIELQARGIELLLVERNPTTTRHPKMDVTNGRSMELFRRWNIAETLRDVAVPRTSPMDVSWVSRLNEWELARFPYPNVAEWRARIRAKNDGTQPLEPNMRMSQVVLEPTLRAILEQSPLVDVRFGWTFEGLEQDEDKVTVELREVATGKVERKTCTLLAGCDGGGSLVRQNLGYRCEGNYDVARHYMVHFQSTAREFLERFGIAWHYQSPAGSTLIAQDDEKTWTLHCLVPPETDAAAIDPERLVFDALGCEIPIEVIEANPWSPHLVLATGYGRGRVWMAGDSVHQVIPTGGYGMNTGIGDAADLSWKFAAVLQGWGGPRLLPSIEAERRPVAARVVEASGAHMDVRFKIVAAYDPIIHEDSPAGAEARAAYGKLIHDLGNAENEAQGIELGYRYRDSPIICHEGDEPEWRLLDYVPSTWPGVRAPHLFLTDGTAIFDRFGSWFTLLAFTDADCGPLVDAAEQRGVPLTVVRIEDAHARAIYERDFVLVRPDQHVAWRGDAMPADPLTVIDRIRGA</sequence>
<dbReference type="PANTHER" id="PTHR43004:SF21">
    <property type="entry name" value="FAD-BINDING DOMAIN-CONTAINING PROTEIN-RELATED"/>
    <property type="match status" value="1"/>
</dbReference>
<gene>
    <name evidence="4" type="ORF">Sphch_2531</name>
</gene>
<dbReference type="HOGENOM" id="CLU_009665_14_2_5"/>
<keyword evidence="4" id="KW-0503">Monooxygenase</keyword>
<organism evidence="4 5">
    <name type="scientific">Sphingobium chlorophenolicum L-1</name>
    <dbReference type="NCBI Taxonomy" id="690566"/>
    <lineage>
        <taxon>Bacteria</taxon>
        <taxon>Pseudomonadati</taxon>
        <taxon>Pseudomonadota</taxon>
        <taxon>Alphaproteobacteria</taxon>
        <taxon>Sphingomonadales</taxon>
        <taxon>Sphingomonadaceae</taxon>
        <taxon>Sphingobium</taxon>
    </lineage>
</organism>
<dbReference type="InterPro" id="IPR050641">
    <property type="entry name" value="RIFMO-like"/>
</dbReference>
<evidence type="ECO:0000313" key="4">
    <source>
        <dbReference type="EMBL" id="AEG50179.1"/>
    </source>
</evidence>
<keyword evidence="5" id="KW-1185">Reference proteome</keyword>
<dbReference type="InterPro" id="IPR002938">
    <property type="entry name" value="FAD-bd"/>
</dbReference>
<dbReference type="PRINTS" id="PR00420">
    <property type="entry name" value="RNGMNOXGNASE"/>
</dbReference>
<dbReference type="GO" id="GO:0018666">
    <property type="term" value="F:2,4-dichlorophenol 6-monooxygenase activity"/>
    <property type="evidence" value="ECO:0007669"/>
    <property type="project" value="UniProtKB-EC"/>
</dbReference>
<reference evidence="4 5" key="1">
    <citation type="submission" date="2011-05" db="EMBL/GenBank/DDBJ databases">
        <title>Complete sequence of chromosome 1 of Sphingobium chlorophenolicum L-1.</title>
        <authorList>
            <consortium name="US DOE Joint Genome Institute"/>
            <person name="Lucas S."/>
            <person name="Han J."/>
            <person name="Lapidus A."/>
            <person name="Cheng J.-F."/>
            <person name="Goodwin L."/>
            <person name="Pitluck S."/>
            <person name="Peters L."/>
            <person name="Daligault H."/>
            <person name="Han C."/>
            <person name="Tapia R."/>
            <person name="Land M."/>
            <person name="Hauser L."/>
            <person name="Kyrpides N."/>
            <person name="Ivanova N."/>
            <person name="Pagani I."/>
            <person name="Turner P."/>
            <person name="Copley S."/>
            <person name="Woyke T."/>
        </authorList>
    </citation>
    <scope>NUCLEOTIDE SEQUENCE [LARGE SCALE GENOMIC DNA]</scope>
    <source>
        <strain evidence="4 5">L-1</strain>
    </source>
</reference>
<evidence type="ECO:0000259" key="3">
    <source>
        <dbReference type="Pfam" id="PF01494"/>
    </source>
</evidence>
<evidence type="ECO:0000256" key="2">
    <source>
        <dbReference type="ARBA" id="ARBA00022827"/>
    </source>
</evidence>
<dbReference type="KEGG" id="sch:Sphch_2531"/>
<dbReference type="SUPFAM" id="SSF51905">
    <property type="entry name" value="FAD/NAD(P)-binding domain"/>
    <property type="match status" value="1"/>
</dbReference>
<dbReference type="NCBIfam" id="NF004780">
    <property type="entry name" value="PRK06126.1"/>
    <property type="match status" value="1"/>
</dbReference>
<dbReference type="EC" id="1.14.13.20" evidence="4"/>
<evidence type="ECO:0000256" key="1">
    <source>
        <dbReference type="ARBA" id="ARBA00022630"/>
    </source>
</evidence>
<dbReference type="InterPro" id="IPR036188">
    <property type="entry name" value="FAD/NAD-bd_sf"/>
</dbReference>
<dbReference type="Pfam" id="PF21274">
    <property type="entry name" value="Rng_hyd_C"/>
    <property type="match status" value="1"/>
</dbReference>
<dbReference type="Pfam" id="PF01494">
    <property type="entry name" value="FAD_binding_3"/>
    <property type="match status" value="1"/>
</dbReference>
<keyword evidence="1" id="KW-0285">Flavoprotein</keyword>
<dbReference type="Gene3D" id="3.40.30.120">
    <property type="match status" value="1"/>
</dbReference>
<dbReference type="EMBL" id="CP002798">
    <property type="protein sequence ID" value="AEG50179.1"/>
    <property type="molecule type" value="Genomic_DNA"/>
</dbReference>
<proteinExistence type="predicted"/>
<feature type="domain" description="FAD-binding" evidence="3">
    <location>
        <begin position="3"/>
        <end position="358"/>
    </location>
</feature>